<reference evidence="2 3" key="1">
    <citation type="journal article" date="2013" name="ISME J.">
        <title>A metabolic model for members of the genus Tetrasphaera involved in enhanced biological phosphorus removal.</title>
        <authorList>
            <person name="Kristiansen R."/>
            <person name="Nguyen H.T.T."/>
            <person name="Saunders A.M."/>
            <person name="Nielsen J.L."/>
            <person name="Wimmer R."/>
            <person name="Le V.Q."/>
            <person name="McIlroy S.J."/>
            <person name="Petrovski S."/>
            <person name="Seviour R.J."/>
            <person name="Calteau A."/>
            <person name="Nielsen K.L."/>
            <person name="Nielsen P.H."/>
        </authorList>
    </citation>
    <scope>NUCLEOTIDE SEQUENCE [LARGE SCALE GENOMIC DNA]</scope>
    <source>
        <strain evidence="2 3">Ben110</strain>
    </source>
</reference>
<proteinExistence type="predicted"/>
<name>W6JUR1_9MICO</name>
<accession>W6JUR1</accession>
<dbReference type="RefSeq" id="WP_157044081.1">
    <property type="nucleotide sequence ID" value="NZ_HG764815.1"/>
</dbReference>
<keyword evidence="3" id="KW-1185">Reference proteome</keyword>
<evidence type="ECO:0000313" key="3">
    <source>
        <dbReference type="Proteomes" id="UP000035763"/>
    </source>
</evidence>
<dbReference type="EMBL" id="CAJA01000055">
    <property type="protein sequence ID" value="CCH72250.1"/>
    <property type="molecule type" value="Genomic_DNA"/>
</dbReference>
<evidence type="ECO:0000256" key="1">
    <source>
        <dbReference type="SAM" id="SignalP"/>
    </source>
</evidence>
<comment type="caution">
    <text evidence="2">The sequence shown here is derived from an EMBL/GenBank/DDBJ whole genome shotgun (WGS) entry which is preliminary data.</text>
</comment>
<sequence length="55" mass="5490">MLHISFRHASALTAVALIGAFGSGMGAQAEVAPADRAAVTSKPGWIALETPTGAL</sequence>
<protein>
    <submittedName>
        <fullName evidence="2">Uncharacterized protein</fullName>
    </submittedName>
</protein>
<evidence type="ECO:0000313" key="2">
    <source>
        <dbReference type="EMBL" id="CCH72250.1"/>
    </source>
</evidence>
<feature type="signal peptide" evidence="1">
    <location>
        <begin position="1"/>
        <end position="29"/>
    </location>
</feature>
<dbReference type="Proteomes" id="UP000035763">
    <property type="component" value="Unassembled WGS sequence"/>
</dbReference>
<dbReference type="STRING" id="1193182.BN11_1480007"/>
<dbReference type="AlphaFoldDB" id="W6JUR1"/>
<keyword evidence="1" id="KW-0732">Signal</keyword>
<feature type="chain" id="PRO_5004878971" evidence="1">
    <location>
        <begin position="30"/>
        <end position="55"/>
    </location>
</feature>
<gene>
    <name evidence="2" type="ORF">BN11_1480007</name>
</gene>
<organism evidence="2 3">
    <name type="scientific">Nostocoides australiense Ben110</name>
    <dbReference type="NCBI Taxonomy" id="1193182"/>
    <lineage>
        <taxon>Bacteria</taxon>
        <taxon>Bacillati</taxon>
        <taxon>Actinomycetota</taxon>
        <taxon>Actinomycetes</taxon>
        <taxon>Micrococcales</taxon>
        <taxon>Intrasporangiaceae</taxon>
        <taxon>Nostocoides</taxon>
    </lineage>
</organism>